<evidence type="ECO:0000256" key="2">
    <source>
        <dbReference type="ARBA" id="ARBA00023172"/>
    </source>
</evidence>
<dbReference type="InterPro" id="IPR044068">
    <property type="entry name" value="CB"/>
</dbReference>
<protein>
    <submittedName>
        <fullName evidence="6">Integrase</fullName>
    </submittedName>
</protein>
<dbReference type="PANTHER" id="PTHR30349">
    <property type="entry name" value="PHAGE INTEGRASE-RELATED"/>
    <property type="match status" value="1"/>
</dbReference>
<name>A0A2S2C7J3_9NOCA</name>
<evidence type="ECO:0000256" key="3">
    <source>
        <dbReference type="PROSITE-ProRule" id="PRU01248"/>
    </source>
</evidence>
<geneLocation type="plasmid" evidence="7">
    <name>prb29</name>
</geneLocation>
<dbReference type="PROSITE" id="PS51900">
    <property type="entry name" value="CB"/>
    <property type="match status" value="1"/>
</dbReference>
<evidence type="ECO:0000259" key="4">
    <source>
        <dbReference type="PROSITE" id="PS51898"/>
    </source>
</evidence>
<dbReference type="InterPro" id="IPR011010">
    <property type="entry name" value="DNA_brk_join_enz"/>
</dbReference>
<sequence length="400" mass="43603">MTRTSTRRKPGRMGPFIEGYRTWLLGLGYTRGSVVNMLAIAGDLGRWMDVRDLAPEGLDRVVVAEFRSACRDAGMHCAPGPRGLDPLLNYLEHVGVLVGAAAPVTPVEELVAHYRSWLVADRRLADATVVRYAKLARSFLSQRVTEDSGWVGSLTGADVVAFLLRESGRLSVGSTKGRVAELRSLLKFLYLAGLTPQPLATALPPVAGWHDTGVPKAIAAADVQRLLDTCDRTDPTGIRDFAILTLVARLGLRSVEVARLELSDIDWRTGQIVLRGKASREDGMPLPRDVGEALAAYLAQARPEVRLHQIFVTCKAPRRAITPGLVSDVTHRACDRAGLPRVGAHRLRHSLATEMLRRGATLVEVSQVLRHRDLATTAIYAKVDFDTLRTIAAPWPGGAR</sequence>
<dbReference type="GO" id="GO:0006310">
    <property type="term" value="P:DNA recombination"/>
    <property type="evidence" value="ECO:0007669"/>
    <property type="project" value="UniProtKB-KW"/>
</dbReference>
<keyword evidence="6" id="KW-0614">Plasmid</keyword>
<dbReference type="GO" id="GO:0015074">
    <property type="term" value="P:DNA integration"/>
    <property type="evidence" value="ECO:0007669"/>
    <property type="project" value="InterPro"/>
</dbReference>
<dbReference type="Proteomes" id="UP000245711">
    <property type="component" value="Plasmid pRB29"/>
</dbReference>
<dbReference type="OrthoDB" id="4603684at2"/>
<dbReference type="GO" id="GO:0003677">
    <property type="term" value="F:DNA binding"/>
    <property type="evidence" value="ECO:0007669"/>
    <property type="project" value="UniProtKB-UniRule"/>
</dbReference>
<evidence type="ECO:0000313" key="7">
    <source>
        <dbReference type="Proteomes" id="UP000245711"/>
    </source>
</evidence>
<dbReference type="InterPro" id="IPR002104">
    <property type="entry name" value="Integrase_catalytic"/>
</dbReference>
<dbReference type="KEGG" id="roz:CBI38_36175"/>
<proteinExistence type="predicted"/>
<dbReference type="Gene3D" id="1.10.443.10">
    <property type="entry name" value="Intergrase catalytic core"/>
    <property type="match status" value="1"/>
</dbReference>
<feature type="domain" description="Core-binding (CB)" evidence="5">
    <location>
        <begin position="105"/>
        <end position="190"/>
    </location>
</feature>
<dbReference type="PROSITE" id="PS51898">
    <property type="entry name" value="TYR_RECOMBINASE"/>
    <property type="match status" value="1"/>
</dbReference>
<accession>A0A2S2C7J3</accession>
<dbReference type="InterPro" id="IPR050090">
    <property type="entry name" value="Tyrosine_recombinase_XerCD"/>
</dbReference>
<evidence type="ECO:0000259" key="5">
    <source>
        <dbReference type="PROSITE" id="PS51900"/>
    </source>
</evidence>
<dbReference type="AlphaFoldDB" id="A0A2S2C7J3"/>
<evidence type="ECO:0000313" key="6">
    <source>
        <dbReference type="EMBL" id="AWK76839.1"/>
    </source>
</evidence>
<dbReference type="EMBL" id="CP021356">
    <property type="protein sequence ID" value="AWK76839.1"/>
    <property type="molecule type" value="Genomic_DNA"/>
</dbReference>
<organism evidence="6 7">
    <name type="scientific">Rhodococcus oxybenzonivorans</name>
    <dbReference type="NCBI Taxonomy" id="1990687"/>
    <lineage>
        <taxon>Bacteria</taxon>
        <taxon>Bacillati</taxon>
        <taxon>Actinomycetota</taxon>
        <taxon>Actinomycetes</taxon>
        <taxon>Mycobacteriales</taxon>
        <taxon>Nocardiaceae</taxon>
        <taxon>Rhodococcus</taxon>
    </lineage>
</organism>
<keyword evidence="2" id="KW-0233">DNA recombination</keyword>
<keyword evidence="7" id="KW-1185">Reference proteome</keyword>
<evidence type="ECO:0000256" key="1">
    <source>
        <dbReference type="ARBA" id="ARBA00023125"/>
    </source>
</evidence>
<reference evidence="6 7" key="1">
    <citation type="submission" date="2017-05" db="EMBL/GenBank/DDBJ databases">
        <title>Isolation of Rhodococcus sp. S2-17 biodegrading of BP-3.</title>
        <authorList>
            <person name="Lee Y."/>
            <person name="Kim K.H."/>
            <person name="Chun B.H."/>
            <person name="Jung H.S."/>
            <person name="Jeon C.O."/>
        </authorList>
    </citation>
    <scope>NUCLEOTIDE SEQUENCE [LARGE SCALE GENOMIC DNA]</scope>
    <source>
        <strain evidence="6 7">S2-17</strain>
        <plasmid evidence="7">prb29</plasmid>
    </source>
</reference>
<dbReference type="CDD" id="cd01188">
    <property type="entry name" value="INT_RitA_C_like"/>
    <property type="match status" value="1"/>
</dbReference>
<dbReference type="InterPro" id="IPR013762">
    <property type="entry name" value="Integrase-like_cat_sf"/>
</dbReference>
<gene>
    <name evidence="6" type="ORF">CBI38_36175</name>
</gene>
<dbReference type="SUPFAM" id="SSF56349">
    <property type="entry name" value="DNA breaking-rejoining enzymes"/>
    <property type="match status" value="1"/>
</dbReference>
<keyword evidence="1 3" id="KW-0238">DNA-binding</keyword>
<dbReference type="RefSeq" id="WP_109336257.1">
    <property type="nucleotide sequence ID" value="NZ_CP021356.1"/>
</dbReference>
<dbReference type="Pfam" id="PF00589">
    <property type="entry name" value="Phage_integrase"/>
    <property type="match status" value="1"/>
</dbReference>
<feature type="domain" description="Tyr recombinase" evidence="4">
    <location>
        <begin position="213"/>
        <end position="393"/>
    </location>
</feature>
<dbReference type="PANTHER" id="PTHR30349:SF90">
    <property type="entry name" value="TYROSINE RECOMBINASE XERD"/>
    <property type="match status" value="1"/>
</dbReference>